<keyword evidence="2 5" id="KW-0812">Transmembrane</keyword>
<sequence length="108" mass="12402">MYYAYQDPRTPIWTKIVITIVVAYAFSPVDLIPDFIPILGYLDDLILLPIGIAFAIKIIPIPVLEDSRKKADSMLLTKKPKNWIAGSIIVLVRLIFIGWLIYLIYTFF</sequence>
<dbReference type="InterPro" id="IPR010652">
    <property type="entry name" value="DUF1232"/>
</dbReference>
<dbReference type="GO" id="GO:0012505">
    <property type="term" value="C:endomembrane system"/>
    <property type="evidence" value="ECO:0007669"/>
    <property type="project" value="UniProtKB-SubCell"/>
</dbReference>
<dbReference type="Proteomes" id="UP000677436">
    <property type="component" value="Chromosome"/>
</dbReference>
<evidence type="ECO:0000256" key="2">
    <source>
        <dbReference type="ARBA" id="ARBA00022692"/>
    </source>
</evidence>
<organism evidence="7 8">
    <name type="scientific">Polycladomyces abyssicola</name>
    <dbReference type="NCBI Taxonomy" id="1125966"/>
    <lineage>
        <taxon>Bacteria</taxon>
        <taxon>Bacillati</taxon>
        <taxon>Bacillota</taxon>
        <taxon>Bacilli</taxon>
        <taxon>Bacillales</taxon>
        <taxon>Thermoactinomycetaceae</taxon>
        <taxon>Polycladomyces</taxon>
    </lineage>
</organism>
<feature type="transmembrane region" description="Helical" evidence="5">
    <location>
        <begin position="12"/>
        <end position="33"/>
    </location>
</feature>
<gene>
    <name evidence="7" type="ORF">JIR001_26030</name>
</gene>
<dbReference type="KEGG" id="pabs:JIR001_26030"/>
<name>A0A8D5UGH7_9BACL</name>
<evidence type="ECO:0000256" key="5">
    <source>
        <dbReference type="SAM" id="Phobius"/>
    </source>
</evidence>
<evidence type="ECO:0000256" key="3">
    <source>
        <dbReference type="ARBA" id="ARBA00022989"/>
    </source>
</evidence>
<feature type="domain" description="DUF1232" evidence="6">
    <location>
        <begin position="14"/>
        <end position="49"/>
    </location>
</feature>
<dbReference type="Pfam" id="PF06803">
    <property type="entry name" value="DUF1232"/>
    <property type="match status" value="1"/>
</dbReference>
<feature type="transmembrane region" description="Helical" evidence="5">
    <location>
        <begin position="45"/>
        <end position="64"/>
    </location>
</feature>
<evidence type="ECO:0000256" key="4">
    <source>
        <dbReference type="ARBA" id="ARBA00023136"/>
    </source>
</evidence>
<dbReference type="AlphaFoldDB" id="A0A8D5UGH7"/>
<protein>
    <recommendedName>
        <fullName evidence="6">DUF1232 domain-containing protein</fullName>
    </recommendedName>
</protein>
<evidence type="ECO:0000259" key="6">
    <source>
        <dbReference type="Pfam" id="PF06803"/>
    </source>
</evidence>
<dbReference type="EMBL" id="AP024601">
    <property type="protein sequence ID" value="BCU82820.1"/>
    <property type="molecule type" value="Genomic_DNA"/>
</dbReference>
<evidence type="ECO:0000256" key="1">
    <source>
        <dbReference type="ARBA" id="ARBA00004127"/>
    </source>
</evidence>
<proteinExistence type="predicted"/>
<keyword evidence="3 5" id="KW-1133">Transmembrane helix</keyword>
<accession>A0A8D5UGH7</accession>
<evidence type="ECO:0000313" key="7">
    <source>
        <dbReference type="EMBL" id="BCU82820.1"/>
    </source>
</evidence>
<reference evidence="7" key="1">
    <citation type="journal article" date="2013" name="Int. J. Syst. Evol. Microbiol.">
        <title>Polycladomyces abyssicola gen. nov., sp. nov., a thermophilic filamentous bacterium isolated from hemipelagic sediment.</title>
        <authorList>
            <person name="Tsubouchi T."/>
            <person name="Shimane Y."/>
            <person name="Mori K."/>
            <person name="Usui K."/>
            <person name="Hiraki T."/>
            <person name="Tame A."/>
            <person name="Uematsu K."/>
            <person name="Maruyama T."/>
            <person name="Hatada Y."/>
        </authorList>
    </citation>
    <scope>NUCLEOTIDE SEQUENCE</scope>
    <source>
        <strain evidence="7">JIR-001</strain>
    </source>
</reference>
<comment type="subcellular location">
    <subcellularLocation>
        <location evidence="1">Endomembrane system</location>
        <topology evidence="1">Multi-pass membrane protein</topology>
    </subcellularLocation>
</comment>
<feature type="transmembrane region" description="Helical" evidence="5">
    <location>
        <begin position="84"/>
        <end position="105"/>
    </location>
</feature>
<keyword evidence="8" id="KW-1185">Reference proteome</keyword>
<keyword evidence="4 5" id="KW-0472">Membrane</keyword>
<reference evidence="7" key="2">
    <citation type="journal article" date="2021" name="Microbiol. Resour. Announc.">
        <title>Complete Genome Sequence of Polycladomyces abyssicola JIR-001T, Isolated from Hemipelagic Sediment in Deep Seawater.</title>
        <authorList>
            <person name="Tsubouchi T."/>
            <person name="Kaneko Y."/>
        </authorList>
    </citation>
    <scope>NUCLEOTIDE SEQUENCE</scope>
    <source>
        <strain evidence="7">JIR-001</strain>
    </source>
</reference>
<evidence type="ECO:0000313" key="8">
    <source>
        <dbReference type="Proteomes" id="UP000677436"/>
    </source>
</evidence>